<accession>A0AB33BSV7</accession>
<evidence type="ECO:0000313" key="1">
    <source>
        <dbReference type="EMBL" id="ARI80954.1"/>
    </source>
</evidence>
<name>A0AB33BSV7_MICA7</name>
<reference evidence="1 2" key="1">
    <citation type="journal article" date="2018" name="Harmful Algae">
        <title>The highly heterogeneous methylated genomes and diverse restriction-modification systems of bloom-forming Microcystis.</title>
        <authorList>
            <person name="Zhao L."/>
            <person name="Song Y."/>
            <person name="Li L."/>
            <person name="Gan N."/>
            <person name="Brand J.J."/>
            <person name="Song L."/>
        </authorList>
    </citation>
    <scope>NUCLEOTIDE SEQUENCE [LARGE SCALE GENOMIC DNA]</scope>
    <source>
        <strain evidence="1 2">PCC 7806SL</strain>
    </source>
</reference>
<evidence type="ECO:0000313" key="2">
    <source>
        <dbReference type="Proteomes" id="UP000192439"/>
    </source>
</evidence>
<proteinExistence type="predicted"/>
<protein>
    <submittedName>
        <fullName evidence="1">Uncharacterized protein</fullName>
    </submittedName>
</protein>
<dbReference type="EMBL" id="CP020771">
    <property type="protein sequence ID" value="ARI80954.1"/>
    <property type="molecule type" value="Genomic_DNA"/>
</dbReference>
<sequence>MDAISIIAIGDDHIVSKAVKPSCFWGYKLFICADEEETILIFIN</sequence>
<organism evidence="1 2">
    <name type="scientific">Microcystis aeruginosa PCC 7806SL</name>
    <dbReference type="NCBI Taxonomy" id="1903187"/>
    <lineage>
        <taxon>Bacteria</taxon>
        <taxon>Bacillati</taxon>
        <taxon>Cyanobacteriota</taxon>
        <taxon>Cyanophyceae</taxon>
        <taxon>Oscillatoriophycideae</taxon>
        <taxon>Chroococcales</taxon>
        <taxon>Microcystaceae</taxon>
        <taxon>Microcystis</taxon>
    </lineage>
</organism>
<dbReference type="AlphaFoldDB" id="A0AB33BSV7"/>
<dbReference type="Proteomes" id="UP000192439">
    <property type="component" value="Chromosome"/>
</dbReference>
<gene>
    <name evidence="1" type="ORF">BH695_1673</name>
</gene>
<keyword evidence="2" id="KW-1185">Reference proteome</keyword>